<evidence type="ECO:0000313" key="1">
    <source>
        <dbReference type="EMBL" id="SVC28094.1"/>
    </source>
</evidence>
<name>A0A382KTH4_9ZZZZ</name>
<gene>
    <name evidence="1" type="ORF">METZ01_LOCUS280948</name>
</gene>
<dbReference type="AlphaFoldDB" id="A0A382KTH4"/>
<reference evidence="1" key="1">
    <citation type="submission" date="2018-05" db="EMBL/GenBank/DDBJ databases">
        <authorList>
            <person name="Lanie J.A."/>
            <person name="Ng W.-L."/>
            <person name="Kazmierczak K.M."/>
            <person name="Andrzejewski T.M."/>
            <person name="Davidsen T.M."/>
            <person name="Wayne K.J."/>
            <person name="Tettelin H."/>
            <person name="Glass J.I."/>
            <person name="Rusch D."/>
            <person name="Podicherti R."/>
            <person name="Tsui H.-C.T."/>
            <person name="Winkler M.E."/>
        </authorList>
    </citation>
    <scope>NUCLEOTIDE SEQUENCE</scope>
</reference>
<protein>
    <recommendedName>
        <fullName evidence="2">ABM domain-containing protein</fullName>
    </recommendedName>
</protein>
<evidence type="ECO:0008006" key="2">
    <source>
        <dbReference type="Google" id="ProtNLM"/>
    </source>
</evidence>
<proteinExistence type="predicted"/>
<accession>A0A382KTH4</accession>
<organism evidence="1">
    <name type="scientific">marine metagenome</name>
    <dbReference type="NCBI Taxonomy" id="408172"/>
    <lineage>
        <taxon>unclassified sequences</taxon>
        <taxon>metagenomes</taxon>
        <taxon>ecological metagenomes</taxon>
    </lineage>
</organism>
<sequence length="109" mass="11795">MPIARYWVVKTGGNEVTEEMASTWRKKFLAHAIENGCIRGALAADDERVIAVSIWPDMGTMNAVIESDHYKVIGEAVSASWGAGGINIPDDIEFSCNGEILTMVVPEGL</sequence>
<dbReference type="EMBL" id="UINC01082904">
    <property type="protein sequence ID" value="SVC28094.1"/>
    <property type="molecule type" value="Genomic_DNA"/>
</dbReference>